<dbReference type="Proteomes" id="UP000015241">
    <property type="component" value="Unassembled WGS sequence"/>
</dbReference>
<dbReference type="OrthoDB" id="2803716at2759"/>
<dbReference type="HOGENOM" id="CLU_785349_0_0_1"/>
<protein>
    <submittedName>
        <fullName evidence="2">Uncharacterized protein</fullName>
    </submittedName>
</protein>
<reference evidence="2 3" key="1">
    <citation type="journal article" date="2012" name="Science">
        <title>The Paleozoic origin of enzymatic lignin decomposition reconstructed from 31 fungal genomes.</title>
        <authorList>
            <person name="Floudas D."/>
            <person name="Binder M."/>
            <person name="Riley R."/>
            <person name="Barry K."/>
            <person name="Blanchette R.A."/>
            <person name="Henrissat B."/>
            <person name="Martinez A.T."/>
            <person name="Otillar R."/>
            <person name="Spatafora J.W."/>
            <person name="Yadav J.S."/>
            <person name="Aerts A."/>
            <person name="Benoit I."/>
            <person name="Boyd A."/>
            <person name="Carlson A."/>
            <person name="Copeland A."/>
            <person name="Coutinho P.M."/>
            <person name="de Vries R.P."/>
            <person name="Ferreira P."/>
            <person name="Findley K."/>
            <person name="Foster B."/>
            <person name="Gaskell J."/>
            <person name="Glotzer D."/>
            <person name="Gorecki P."/>
            <person name="Heitman J."/>
            <person name="Hesse C."/>
            <person name="Hori C."/>
            <person name="Igarashi K."/>
            <person name="Jurgens J.A."/>
            <person name="Kallen N."/>
            <person name="Kersten P."/>
            <person name="Kohler A."/>
            <person name="Kuees U."/>
            <person name="Kumar T.K.A."/>
            <person name="Kuo A."/>
            <person name="LaButti K."/>
            <person name="Larrondo L.F."/>
            <person name="Lindquist E."/>
            <person name="Ling A."/>
            <person name="Lombard V."/>
            <person name="Lucas S."/>
            <person name="Lundell T."/>
            <person name="Martin R."/>
            <person name="McLaughlin D.J."/>
            <person name="Morgenstern I."/>
            <person name="Morin E."/>
            <person name="Murat C."/>
            <person name="Nagy L.G."/>
            <person name="Nolan M."/>
            <person name="Ohm R.A."/>
            <person name="Patyshakuliyeva A."/>
            <person name="Rokas A."/>
            <person name="Ruiz-Duenas F.J."/>
            <person name="Sabat G."/>
            <person name="Salamov A."/>
            <person name="Samejima M."/>
            <person name="Schmutz J."/>
            <person name="Slot J.C."/>
            <person name="St John F."/>
            <person name="Stenlid J."/>
            <person name="Sun H."/>
            <person name="Sun S."/>
            <person name="Syed K."/>
            <person name="Tsang A."/>
            <person name="Wiebenga A."/>
            <person name="Young D."/>
            <person name="Pisabarro A."/>
            <person name="Eastwood D.C."/>
            <person name="Martin F."/>
            <person name="Cullen D."/>
            <person name="Grigoriev I.V."/>
            <person name="Hibbett D.S."/>
        </authorList>
    </citation>
    <scope>NUCLEOTIDE SEQUENCE</scope>
    <source>
        <strain evidence="3">FP-58527</strain>
    </source>
</reference>
<name>S8DKG5_FOMSC</name>
<proteinExistence type="predicted"/>
<dbReference type="STRING" id="743788.S8DKG5"/>
<feature type="region of interest" description="Disordered" evidence="1">
    <location>
        <begin position="88"/>
        <end position="221"/>
    </location>
</feature>
<dbReference type="eggNOG" id="ENOG502R21M">
    <property type="taxonomic scope" value="Eukaryota"/>
</dbReference>
<feature type="compositionally biased region" description="Polar residues" evidence="1">
    <location>
        <begin position="88"/>
        <end position="133"/>
    </location>
</feature>
<evidence type="ECO:0000313" key="3">
    <source>
        <dbReference type="Proteomes" id="UP000015241"/>
    </source>
</evidence>
<feature type="compositionally biased region" description="Polar residues" evidence="1">
    <location>
        <begin position="199"/>
        <end position="215"/>
    </location>
</feature>
<evidence type="ECO:0000313" key="2">
    <source>
        <dbReference type="EMBL" id="EPS94081.1"/>
    </source>
</evidence>
<evidence type="ECO:0000256" key="1">
    <source>
        <dbReference type="SAM" id="MobiDB-lite"/>
    </source>
</evidence>
<dbReference type="InParanoid" id="S8DKG5"/>
<gene>
    <name evidence="2" type="ORF">FOMPIDRAFT_117589</name>
</gene>
<dbReference type="EMBL" id="KE504245">
    <property type="protein sequence ID" value="EPS94081.1"/>
    <property type="molecule type" value="Genomic_DNA"/>
</dbReference>
<accession>S8DKG5</accession>
<organism evidence="2 3">
    <name type="scientific">Fomitopsis schrenkii</name>
    <name type="common">Brown rot fungus</name>
    <dbReference type="NCBI Taxonomy" id="2126942"/>
    <lineage>
        <taxon>Eukaryota</taxon>
        <taxon>Fungi</taxon>
        <taxon>Dikarya</taxon>
        <taxon>Basidiomycota</taxon>
        <taxon>Agaricomycotina</taxon>
        <taxon>Agaricomycetes</taxon>
        <taxon>Polyporales</taxon>
        <taxon>Fomitopsis</taxon>
    </lineage>
</organism>
<sequence>MFSLTINLPEVAPSLYQADARYPSGLQVTLHSTEGPPTRSDLVHHFPYVFAQRGLHAPTPNNESHAFEEATQCGASRPCLARAQNASANTCSSDTGTLRSTAQGSTLPGNSIRISTDNSTGAITFDSHLTFSPPSRPQGARISYGKPLSGSPYRKVGSHGLRIQPVDDSHTFEPAAPQEAQSSLSGDFLDQRGPAGPQDSASTMPIRSARGSSNKAAPDASPEIRVYSKCMAPSDRRREHAIRGRKEKVIWHASRGDAELLAPPMPPAAANLADVYVHVVEGRSSPQVWLRMEPLAWVEAGGGHAHPTLDGYVLHLLLSGEPRWVQRKYYQRYRSFLRKRGKLLPEVRVSGST</sequence>
<dbReference type="AlphaFoldDB" id="S8DKG5"/>
<keyword evidence="3" id="KW-1185">Reference proteome</keyword>